<dbReference type="PANTHER" id="PTHR43811">
    <property type="entry name" value="FKBP-TYPE PEPTIDYL-PROLYL CIS-TRANS ISOMERASE FKPA"/>
    <property type="match status" value="1"/>
</dbReference>
<dbReference type="RefSeq" id="WP_343786990.1">
    <property type="nucleotide sequence ID" value="NZ_BAAAFH010000011.1"/>
</dbReference>
<name>A0ABP3Y5M8_9FLAO</name>
<evidence type="ECO:0000259" key="7">
    <source>
        <dbReference type="PROSITE" id="PS50059"/>
    </source>
</evidence>
<dbReference type="SUPFAM" id="SSF54534">
    <property type="entry name" value="FKBP-like"/>
    <property type="match status" value="1"/>
</dbReference>
<sequence>MKGLFRLLPLIILSVLTACSGYSDEELALFDQEIQKYLKEKKIEDVVRTESGLYYRIIKEGDGPEIPYDAIISVNYKGYLTNGRPFDSQLGEPVDLDLKRLVNGWREAMLYMHVGTKAQLFIPPDLGYGQQEKSEIPAHSILIFDLEIHDVK</sequence>
<comment type="caution">
    <text evidence="8">The sequence shown here is derived from an EMBL/GenBank/DDBJ whole genome shotgun (WGS) entry which is preliminary data.</text>
</comment>
<evidence type="ECO:0000256" key="6">
    <source>
        <dbReference type="RuleBase" id="RU003915"/>
    </source>
</evidence>
<dbReference type="EC" id="5.2.1.8" evidence="6"/>
<evidence type="ECO:0000313" key="9">
    <source>
        <dbReference type="Proteomes" id="UP001501126"/>
    </source>
</evidence>
<dbReference type="EMBL" id="BAAAFH010000011">
    <property type="protein sequence ID" value="GAA0875469.1"/>
    <property type="molecule type" value="Genomic_DNA"/>
</dbReference>
<evidence type="ECO:0000313" key="8">
    <source>
        <dbReference type="EMBL" id="GAA0875469.1"/>
    </source>
</evidence>
<reference evidence="9" key="1">
    <citation type="journal article" date="2019" name="Int. J. Syst. Evol. Microbiol.">
        <title>The Global Catalogue of Microorganisms (GCM) 10K type strain sequencing project: providing services to taxonomists for standard genome sequencing and annotation.</title>
        <authorList>
            <consortium name="The Broad Institute Genomics Platform"/>
            <consortium name="The Broad Institute Genome Sequencing Center for Infectious Disease"/>
            <person name="Wu L."/>
            <person name="Ma J."/>
        </authorList>
    </citation>
    <scope>NUCLEOTIDE SEQUENCE [LARGE SCALE GENOMIC DNA]</scope>
    <source>
        <strain evidence="9">JCM 16083</strain>
    </source>
</reference>
<dbReference type="PANTHER" id="PTHR43811:SF19">
    <property type="entry name" value="39 KDA FK506-BINDING NUCLEAR PROTEIN"/>
    <property type="match status" value="1"/>
</dbReference>
<dbReference type="InterPro" id="IPR001179">
    <property type="entry name" value="PPIase_FKBP_dom"/>
</dbReference>
<accession>A0ABP3Y5M8</accession>
<organism evidence="8 9">
    <name type="scientific">Wandonia haliotis</name>
    <dbReference type="NCBI Taxonomy" id="574963"/>
    <lineage>
        <taxon>Bacteria</taxon>
        <taxon>Pseudomonadati</taxon>
        <taxon>Bacteroidota</taxon>
        <taxon>Flavobacteriia</taxon>
        <taxon>Flavobacteriales</taxon>
        <taxon>Crocinitomicaceae</taxon>
        <taxon>Wandonia</taxon>
    </lineage>
</organism>
<dbReference type="Pfam" id="PF00254">
    <property type="entry name" value="FKBP_C"/>
    <property type="match status" value="1"/>
</dbReference>
<evidence type="ECO:0000256" key="4">
    <source>
        <dbReference type="ARBA" id="ARBA00023235"/>
    </source>
</evidence>
<dbReference type="PROSITE" id="PS51257">
    <property type="entry name" value="PROKAR_LIPOPROTEIN"/>
    <property type="match status" value="1"/>
</dbReference>
<dbReference type="Gene3D" id="3.10.50.40">
    <property type="match status" value="1"/>
</dbReference>
<dbReference type="PROSITE" id="PS50059">
    <property type="entry name" value="FKBP_PPIASE"/>
    <property type="match status" value="1"/>
</dbReference>
<dbReference type="Proteomes" id="UP001501126">
    <property type="component" value="Unassembled WGS sequence"/>
</dbReference>
<comment type="similarity">
    <text evidence="2 6">Belongs to the FKBP-type PPIase family.</text>
</comment>
<dbReference type="InterPro" id="IPR046357">
    <property type="entry name" value="PPIase_dom_sf"/>
</dbReference>
<evidence type="ECO:0000256" key="1">
    <source>
        <dbReference type="ARBA" id="ARBA00000971"/>
    </source>
</evidence>
<protein>
    <recommendedName>
        <fullName evidence="6">Peptidyl-prolyl cis-trans isomerase</fullName>
        <ecNumber evidence="6">5.2.1.8</ecNumber>
    </recommendedName>
</protein>
<evidence type="ECO:0000256" key="3">
    <source>
        <dbReference type="ARBA" id="ARBA00023110"/>
    </source>
</evidence>
<evidence type="ECO:0000256" key="5">
    <source>
        <dbReference type="PROSITE-ProRule" id="PRU00277"/>
    </source>
</evidence>
<gene>
    <name evidence="8" type="ORF">GCM10009118_18780</name>
</gene>
<keyword evidence="4 5" id="KW-0413">Isomerase</keyword>
<proteinExistence type="inferred from homology"/>
<feature type="domain" description="PPIase FKBP-type" evidence="7">
    <location>
        <begin position="69"/>
        <end position="152"/>
    </location>
</feature>
<keyword evidence="3 5" id="KW-0697">Rotamase</keyword>
<comment type="catalytic activity">
    <reaction evidence="1 5 6">
        <text>[protein]-peptidylproline (omega=180) = [protein]-peptidylproline (omega=0)</text>
        <dbReference type="Rhea" id="RHEA:16237"/>
        <dbReference type="Rhea" id="RHEA-COMP:10747"/>
        <dbReference type="Rhea" id="RHEA-COMP:10748"/>
        <dbReference type="ChEBI" id="CHEBI:83833"/>
        <dbReference type="ChEBI" id="CHEBI:83834"/>
        <dbReference type="EC" id="5.2.1.8"/>
    </reaction>
</comment>
<keyword evidence="9" id="KW-1185">Reference proteome</keyword>
<evidence type="ECO:0000256" key="2">
    <source>
        <dbReference type="ARBA" id="ARBA00006577"/>
    </source>
</evidence>